<organism evidence="1 2">
    <name type="scientific">Escherichia phage EcS1</name>
    <dbReference type="NCBI Taxonomy" id="2083276"/>
    <lineage>
        <taxon>Viruses</taxon>
        <taxon>Duplodnaviria</taxon>
        <taxon>Heunggongvirae</taxon>
        <taxon>Uroviricota</taxon>
        <taxon>Caudoviricetes</taxon>
        <taxon>Pantevenvirales</taxon>
        <taxon>Straboviridae</taxon>
        <taxon>Tevenvirinae</taxon>
        <taxon>Kagamiyamavirus</taxon>
        <taxon>Kagamiyamavirus ecs1</taxon>
    </lineage>
</organism>
<evidence type="ECO:0000313" key="2">
    <source>
        <dbReference type="Proteomes" id="UP000250157"/>
    </source>
</evidence>
<evidence type="ECO:0000313" key="1">
    <source>
        <dbReference type="EMBL" id="BBC78207.1"/>
    </source>
</evidence>
<name>A0A2Z5ZCJ9_9CAUD</name>
<accession>A0A2Z5ZCJ9</accession>
<dbReference type="KEGG" id="vg:65108188"/>
<keyword evidence="2" id="KW-1185">Reference proteome</keyword>
<dbReference type="GeneID" id="65108188"/>
<sequence length="63" mass="7071">MYKLFLWDNYYPRGGLNDLEGEYDSLEEAMKTVEAKQNESGYSCGGEYQIVDSSFTVVGSGDL</sequence>
<protein>
    <submittedName>
        <fullName evidence="1">Uncharacterized protein</fullName>
    </submittedName>
</protein>
<dbReference type="RefSeq" id="YP_010090854.1">
    <property type="nucleotide sequence ID" value="NC_055721.1"/>
</dbReference>
<dbReference type="Proteomes" id="UP000250157">
    <property type="component" value="Segment"/>
</dbReference>
<dbReference type="EMBL" id="LC371242">
    <property type="protein sequence ID" value="BBC78207.1"/>
    <property type="molecule type" value="Genomic_DNA"/>
</dbReference>
<proteinExistence type="predicted"/>
<reference evidence="1 2" key="1">
    <citation type="submission" date="2018-02" db="EMBL/GenBank/DDBJ databases">
        <title>Full genome sequencing of a novel polyvalent bacteriophage as one of T4-Family member.</title>
        <authorList>
            <person name="Kawasaki T."/>
            <person name="Saad A.M."/>
            <person name="Yamada T."/>
        </authorList>
    </citation>
    <scope>NUCLEOTIDE SEQUENCE [LARGE SCALE GENOMIC DNA]</scope>
    <source>
        <strain evidence="1 2">EcS1</strain>
    </source>
</reference>